<evidence type="ECO:0000256" key="1">
    <source>
        <dbReference type="SAM" id="MobiDB-lite"/>
    </source>
</evidence>
<dbReference type="Proteomes" id="UP000287651">
    <property type="component" value="Unassembled WGS sequence"/>
</dbReference>
<sequence>MGNTSVRPHVLCVGMLDCSYHEKSISNNRFRPSPADFKRYQRGREKEEEENLEISSCDPSPAGDFFSLREEKKRLPRGDKERGNIALGRTARY</sequence>
<evidence type="ECO:0000313" key="3">
    <source>
        <dbReference type="Proteomes" id="UP000287651"/>
    </source>
</evidence>
<gene>
    <name evidence="2" type="ORF">B296_00043819</name>
</gene>
<feature type="region of interest" description="Disordered" evidence="1">
    <location>
        <begin position="42"/>
        <end position="93"/>
    </location>
</feature>
<reference evidence="2 3" key="1">
    <citation type="journal article" date="2014" name="Agronomy (Basel)">
        <title>A Draft Genome Sequence for Ensete ventricosum, the Drought-Tolerant Tree Against Hunger.</title>
        <authorList>
            <person name="Harrison J."/>
            <person name="Moore K.A."/>
            <person name="Paszkiewicz K."/>
            <person name="Jones T."/>
            <person name="Grant M."/>
            <person name="Ambacheew D."/>
            <person name="Muzemil S."/>
            <person name="Studholme D.J."/>
        </authorList>
    </citation>
    <scope>NUCLEOTIDE SEQUENCE [LARGE SCALE GENOMIC DNA]</scope>
</reference>
<evidence type="ECO:0000313" key="2">
    <source>
        <dbReference type="EMBL" id="RRT56547.1"/>
    </source>
</evidence>
<comment type="caution">
    <text evidence="2">The sequence shown here is derived from an EMBL/GenBank/DDBJ whole genome shotgun (WGS) entry which is preliminary data.</text>
</comment>
<dbReference type="AlphaFoldDB" id="A0A426YXT7"/>
<feature type="compositionally biased region" description="Basic and acidic residues" evidence="1">
    <location>
        <begin position="67"/>
        <end position="83"/>
    </location>
</feature>
<name>A0A426YXT7_ENSVE</name>
<organism evidence="2 3">
    <name type="scientific">Ensete ventricosum</name>
    <name type="common">Abyssinian banana</name>
    <name type="synonym">Musa ensete</name>
    <dbReference type="NCBI Taxonomy" id="4639"/>
    <lineage>
        <taxon>Eukaryota</taxon>
        <taxon>Viridiplantae</taxon>
        <taxon>Streptophyta</taxon>
        <taxon>Embryophyta</taxon>
        <taxon>Tracheophyta</taxon>
        <taxon>Spermatophyta</taxon>
        <taxon>Magnoliopsida</taxon>
        <taxon>Liliopsida</taxon>
        <taxon>Zingiberales</taxon>
        <taxon>Musaceae</taxon>
        <taxon>Ensete</taxon>
    </lineage>
</organism>
<protein>
    <submittedName>
        <fullName evidence="2">Uncharacterized protein</fullName>
    </submittedName>
</protein>
<dbReference type="EMBL" id="AMZH03009579">
    <property type="protein sequence ID" value="RRT56547.1"/>
    <property type="molecule type" value="Genomic_DNA"/>
</dbReference>
<proteinExistence type="predicted"/>
<accession>A0A426YXT7</accession>